<protein>
    <recommendedName>
        <fullName evidence="7">FAD dependent oxidoreductase domain-containing protein</fullName>
    </recommendedName>
</protein>
<reference evidence="8" key="1">
    <citation type="journal article" date="2019" name="bioRxiv">
        <title>The Genome of the Zebra Mussel, Dreissena polymorpha: A Resource for Invasive Species Research.</title>
        <authorList>
            <person name="McCartney M.A."/>
            <person name="Auch B."/>
            <person name="Kono T."/>
            <person name="Mallez S."/>
            <person name="Zhang Y."/>
            <person name="Obille A."/>
            <person name="Becker A."/>
            <person name="Abrahante J.E."/>
            <person name="Garbe J."/>
            <person name="Badalamenti J.P."/>
            <person name="Herman A."/>
            <person name="Mangelson H."/>
            <person name="Liachko I."/>
            <person name="Sullivan S."/>
            <person name="Sone E.D."/>
            <person name="Koren S."/>
            <person name="Silverstein K.A.T."/>
            <person name="Beckman K.B."/>
            <person name="Gohl D.M."/>
        </authorList>
    </citation>
    <scope>NUCLEOTIDE SEQUENCE</scope>
    <source>
        <strain evidence="8">Duluth1</strain>
        <tissue evidence="8">Whole animal</tissue>
    </source>
</reference>
<dbReference type="GO" id="GO:0003884">
    <property type="term" value="F:D-amino-acid oxidase activity"/>
    <property type="evidence" value="ECO:0007669"/>
    <property type="project" value="InterPro"/>
</dbReference>
<sequence length="136" mass="15049">MYDIVVLGAGAVGLSTAFCIHDALPGRQVTIIADKLTTETTSHGAAGIFRPTTVKTPVESIEQFRKWCTDSFAWFHRLNTESDPAQTGVSRVTGYQFLKQPSEKVGLDIYNTEYRKSSLFTVVDKTVFIARRDAGE</sequence>
<comment type="cofactor">
    <cofactor evidence="1">
        <name>FAD</name>
        <dbReference type="ChEBI" id="CHEBI:57692"/>
    </cofactor>
</comment>
<evidence type="ECO:0000256" key="4">
    <source>
        <dbReference type="ARBA" id="ARBA00022630"/>
    </source>
</evidence>
<dbReference type="PANTHER" id="PTHR11530:SF11">
    <property type="entry name" value="D-ASPARTATE OXIDASE"/>
    <property type="match status" value="1"/>
</dbReference>
<comment type="similarity">
    <text evidence="3">Belongs to the DAMOX/DASOX family.</text>
</comment>
<keyword evidence="9" id="KW-1185">Reference proteome</keyword>
<comment type="subcellular location">
    <subcellularLocation>
        <location evidence="2">Peroxisome matrix</location>
    </subcellularLocation>
</comment>
<evidence type="ECO:0000256" key="6">
    <source>
        <dbReference type="ARBA" id="ARBA00023002"/>
    </source>
</evidence>
<dbReference type="InterPro" id="IPR006076">
    <property type="entry name" value="FAD-dep_OxRdtase"/>
</dbReference>
<dbReference type="GO" id="GO:0019478">
    <property type="term" value="P:D-amino acid catabolic process"/>
    <property type="evidence" value="ECO:0007669"/>
    <property type="project" value="TreeGrafter"/>
</dbReference>
<evidence type="ECO:0000259" key="7">
    <source>
        <dbReference type="Pfam" id="PF01266"/>
    </source>
</evidence>
<evidence type="ECO:0000256" key="3">
    <source>
        <dbReference type="ARBA" id="ARBA00006730"/>
    </source>
</evidence>
<keyword evidence="6" id="KW-0560">Oxidoreductase</keyword>
<reference evidence="8" key="2">
    <citation type="submission" date="2020-11" db="EMBL/GenBank/DDBJ databases">
        <authorList>
            <person name="McCartney M.A."/>
            <person name="Auch B."/>
            <person name="Kono T."/>
            <person name="Mallez S."/>
            <person name="Becker A."/>
            <person name="Gohl D.M."/>
            <person name="Silverstein K.A.T."/>
            <person name="Koren S."/>
            <person name="Bechman K.B."/>
            <person name="Herman A."/>
            <person name="Abrahante J.E."/>
            <person name="Garbe J."/>
        </authorList>
    </citation>
    <scope>NUCLEOTIDE SEQUENCE</scope>
    <source>
        <strain evidence="8">Duluth1</strain>
        <tissue evidence="8">Whole animal</tissue>
    </source>
</reference>
<evidence type="ECO:0000256" key="5">
    <source>
        <dbReference type="ARBA" id="ARBA00022827"/>
    </source>
</evidence>
<comment type="caution">
    <text evidence="8">The sequence shown here is derived from an EMBL/GenBank/DDBJ whole genome shotgun (WGS) entry which is preliminary data.</text>
</comment>
<accession>A0A9D4JDS3</accession>
<keyword evidence="4" id="KW-0285">Flavoprotein</keyword>
<evidence type="ECO:0000313" key="9">
    <source>
        <dbReference type="Proteomes" id="UP000828390"/>
    </source>
</evidence>
<evidence type="ECO:0000256" key="2">
    <source>
        <dbReference type="ARBA" id="ARBA00004253"/>
    </source>
</evidence>
<name>A0A9D4JDS3_DREPO</name>
<dbReference type="Pfam" id="PF01266">
    <property type="entry name" value="DAO"/>
    <property type="match status" value="1"/>
</dbReference>
<dbReference type="Proteomes" id="UP000828390">
    <property type="component" value="Unassembled WGS sequence"/>
</dbReference>
<organism evidence="8 9">
    <name type="scientific">Dreissena polymorpha</name>
    <name type="common">Zebra mussel</name>
    <name type="synonym">Mytilus polymorpha</name>
    <dbReference type="NCBI Taxonomy" id="45954"/>
    <lineage>
        <taxon>Eukaryota</taxon>
        <taxon>Metazoa</taxon>
        <taxon>Spiralia</taxon>
        <taxon>Lophotrochozoa</taxon>
        <taxon>Mollusca</taxon>
        <taxon>Bivalvia</taxon>
        <taxon>Autobranchia</taxon>
        <taxon>Heteroconchia</taxon>
        <taxon>Euheterodonta</taxon>
        <taxon>Imparidentia</taxon>
        <taxon>Neoheterodontei</taxon>
        <taxon>Myida</taxon>
        <taxon>Dreissenoidea</taxon>
        <taxon>Dreissenidae</taxon>
        <taxon>Dreissena</taxon>
    </lineage>
</organism>
<dbReference type="PANTHER" id="PTHR11530">
    <property type="entry name" value="D-AMINO ACID OXIDASE"/>
    <property type="match status" value="1"/>
</dbReference>
<evidence type="ECO:0000313" key="8">
    <source>
        <dbReference type="EMBL" id="KAH3804903.1"/>
    </source>
</evidence>
<feature type="domain" description="FAD dependent oxidoreductase" evidence="7">
    <location>
        <begin position="3"/>
        <end position="94"/>
    </location>
</feature>
<dbReference type="InterPro" id="IPR023209">
    <property type="entry name" value="DAO"/>
</dbReference>
<dbReference type="EMBL" id="JAIWYP010000006">
    <property type="protein sequence ID" value="KAH3804903.1"/>
    <property type="molecule type" value="Genomic_DNA"/>
</dbReference>
<keyword evidence="5" id="KW-0274">FAD</keyword>
<dbReference type="GO" id="GO:0071949">
    <property type="term" value="F:FAD binding"/>
    <property type="evidence" value="ECO:0007669"/>
    <property type="project" value="InterPro"/>
</dbReference>
<proteinExistence type="inferred from homology"/>
<dbReference type="Gene3D" id="3.40.50.720">
    <property type="entry name" value="NAD(P)-binding Rossmann-like Domain"/>
    <property type="match status" value="1"/>
</dbReference>
<dbReference type="GO" id="GO:0005782">
    <property type="term" value="C:peroxisomal matrix"/>
    <property type="evidence" value="ECO:0007669"/>
    <property type="project" value="UniProtKB-SubCell"/>
</dbReference>
<gene>
    <name evidence="8" type="ORF">DPMN_133195</name>
</gene>
<dbReference type="AlphaFoldDB" id="A0A9D4JDS3"/>
<dbReference type="SUPFAM" id="SSF51971">
    <property type="entry name" value="Nucleotide-binding domain"/>
    <property type="match status" value="1"/>
</dbReference>
<evidence type="ECO:0000256" key="1">
    <source>
        <dbReference type="ARBA" id="ARBA00001974"/>
    </source>
</evidence>